<evidence type="ECO:0000256" key="3">
    <source>
        <dbReference type="ARBA" id="ARBA00022553"/>
    </source>
</evidence>
<keyword evidence="4" id="KW-0808">Transferase</keyword>
<evidence type="ECO:0000256" key="1">
    <source>
        <dbReference type="ARBA" id="ARBA00000085"/>
    </source>
</evidence>
<dbReference type="EMBL" id="JBHLYR010000003">
    <property type="protein sequence ID" value="MFB9990446.1"/>
    <property type="molecule type" value="Genomic_DNA"/>
</dbReference>
<dbReference type="PRINTS" id="PR00344">
    <property type="entry name" value="BCTRLSENSOR"/>
</dbReference>
<dbReference type="Gene3D" id="3.30.565.10">
    <property type="entry name" value="Histidine kinase-like ATPase, C-terminal domain"/>
    <property type="match status" value="1"/>
</dbReference>
<dbReference type="PANTHER" id="PTHR43304:SF1">
    <property type="entry name" value="PAC DOMAIN-CONTAINING PROTEIN"/>
    <property type="match status" value="1"/>
</dbReference>
<dbReference type="GO" id="GO:0005524">
    <property type="term" value="F:ATP binding"/>
    <property type="evidence" value="ECO:0007669"/>
    <property type="project" value="UniProtKB-KW"/>
</dbReference>
<evidence type="ECO:0000256" key="4">
    <source>
        <dbReference type="ARBA" id="ARBA00022679"/>
    </source>
</evidence>
<dbReference type="SMART" id="SM00387">
    <property type="entry name" value="HATPase_c"/>
    <property type="match status" value="1"/>
</dbReference>
<organism evidence="7 8">
    <name type="scientific">Deinococcus oregonensis</name>
    <dbReference type="NCBI Taxonomy" id="1805970"/>
    <lineage>
        <taxon>Bacteria</taxon>
        <taxon>Thermotogati</taxon>
        <taxon>Deinococcota</taxon>
        <taxon>Deinococci</taxon>
        <taxon>Deinococcales</taxon>
        <taxon>Deinococcaceae</taxon>
        <taxon>Deinococcus</taxon>
    </lineage>
</organism>
<proteinExistence type="predicted"/>
<name>A0ABV6AUZ8_9DEIO</name>
<feature type="domain" description="Histidine kinase" evidence="6">
    <location>
        <begin position="33"/>
        <end position="146"/>
    </location>
</feature>
<dbReference type="Proteomes" id="UP001589733">
    <property type="component" value="Unassembled WGS sequence"/>
</dbReference>
<evidence type="ECO:0000256" key="2">
    <source>
        <dbReference type="ARBA" id="ARBA00012438"/>
    </source>
</evidence>
<keyword evidence="7" id="KW-0067">ATP-binding</keyword>
<dbReference type="SUPFAM" id="SSF55874">
    <property type="entry name" value="ATPase domain of HSP90 chaperone/DNA topoisomerase II/histidine kinase"/>
    <property type="match status" value="1"/>
</dbReference>
<comment type="caution">
    <text evidence="7">The sequence shown here is derived from an EMBL/GenBank/DDBJ whole genome shotgun (WGS) entry which is preliminary data.</text>
</comment>
<evidence type="ECO:0000256" key="5">
    <source>
        <dbReference type="ARBA" id="ARBA00022777"/>
    </source>
</evidence>
<keyword evidence="8" id="KW-1185">Reference proteome</keyword>
<protein>
    <recommendedName>
        <fullName evidence="2">histidine kinase</fullName>
        <ecNumber evidence="2">2.7.13.3</ecNumber>
    </recommendedName>
</protein>
<dbReference type="Pfam" id="PF02518">
    <property type="entry name" value="HATPase_c"/>
    <property type="match status" value="1"/>
</dbReference>
<dbReference type="EC" id="2.7.13.3" evidence="2"/>
<dbReference type="RefSeq" id="WP_380004367.1">
    <property type="nucleotide sequence ID" value="NZ_JBHLYR010000003.1"/>
</dbReference>
<dbReference type="PROSITE" id="PS50109">
    <property type="entry name" value="HIS_KIN"/>
    <property type="match status" value="1"/>
</dbReference>
<dbReference type="InterPro" id="IPR004358">
    <property type="entry name" value="Sig_transdc_His_kin-like_C"/>
</dbReference>
<dbReference type="InterPro" id="IPR036890">
    <property type="entry name" value="HATPase_C_sf"/>
</dbReference>
<dbReference type="InterPro" id="IPR052162">
    <property type="entry name" value="Sensor_kinase/Photoreceptor"/>
</dbReference>
<keyword evidence="3" id="KW-0597">Phosphoprotein</keyword>
<reference evidence="7 8" key="1">
    <citation type="submission" date="2024-09" db="EMBL/GenBank/DDBJ databases">
        <authorList>
            <person name="Sun Q."/>
            <person name="Mori K."/>
        </authorList>
    </citation>
    <scope>NUCLEOTIDE SEQUENCE [LARGE SCALE GENOMIC DNA]</scope>
    <source>
        <strain evidence="7 8">JCM 13503</strain>
    </source>
</reference>
<dbReference type="PANTHER" id="PTHR43304">
    <property type="entry name" value="PHYTOCHROME-LIKE PROTEIN CPH1"/>
    <property type="match status" value="1"/>
</dbReference>
<accession>A0ABV6AUZ8</accession>
<keyword evidence="5" id="KW-0418">Kinase</keyword>
<comment type="catalytic activity">
    <reaction evidence="1">
        <text>ATP + protein L-histidine = ADP + protein N-phospho-L-histidine.</text>
        <dbReference type="EC" id="2.7.13.3"/>
    </reaction>
</comment>
<keyword evidence="7" id="KW-0547">Nucleotide-binding</keyword>
<evidence type="ECO:0000313" key="7">
    <source>
        <dbReference type="EMBL" id="MFB9990446.1"/>
    </source>
</evidence>
<evidence type="ECO:0000313" key="8">
    <source>
        <dbReference type="Proteomes" id="UP001589733"/>
    </source>
</evidence>
<gene>
    <name evidence="7" type="ORF">ACFFLM_00365</name>
</gene>
<sequence length="146" mass="16570">MHTDTEAIFDAVAHRLQAEMPEATITRGKLPVVQADGQQLDQLLQNLIANGLKYRREGVPPNVRVCAEHDGRMWRFAVSDNGIGIEREYFERIFEIFQQLHGREIYEGTGIGLAVCKKIVERHSGRLWLESAVQEGSTFFFTLPDA</sequence>
<dbReference type="InterPro" id="IPR005467">
    <property type="entry name" value="His_kinase_dom"/>
</dbReference>
<dbReference type="InterPro" id="IPR003594">
    <property type="entry name" value="HATPase_dom"/>
</dbReference>
<evidence type="ECO:0000259" key="6">
    <source>
        <dbReference type="PROSITE" id="PS50109"/>
    </source>
</evidence>